<evidence type="ECO:0000313" key="5">
    <source>
        <dbReference type="Proteomes" id="UP000092695"/>
    </source>
</evidence>
<dbReference type="AlphaFoldDB" id="A0A193LDP0"/>
<keyword evidence="1" id="KW-0808">Transferase</keyword>
<feature type="domain" description="Carbohydrate kinase PfkB" evidence="3">
    <location>
        <begin position="24"/>
        <end position="261"/>
    </location>
</feature>
<name>A0A193LDP0_9GAMM</name>
<dbReference type="EMBL" id="CP016268">
    <property type="protein sequence ID" value="ANO50499.1"/>
    <property type="molecule type" value="Genomic_DNA"/>
</dbReference>
<reference evidence="4 5" key="1">
    <citation type="submission" date="2016-06" db="EMBL/GenBank/DDBJ databases">
        <title>Complete genome sequence of a deep-branching marine Gamma Proteobacterium Woeseia oceani type strain XK5.</title>
        <authorList>
            <person name="Mu D."/>
            <person name="Du Z."/>
        </authorList>
    </citation>
    <scope>NUCLEOTIDE SEQUENCE [LARGE SCALE GENOMIC DNA]</scope>
    <source>
        <strain evidence="4 5">XK5</strain>
    </source>
</reference>
<gene>
    <name evidence="4" type="ORF">BA177_04080</name>
</gene>
<dbReference type="InterPro" id="IPR029056">
    <property type="entry name" value="Ribokinase-like"/>
</dbReference>
<dbReference type="InterPro" id="IPR011611">
    <property type="entry name" value="PfkB_dom"/>
</dbReference>
<evidence type="ECO:0000313" key="4">
    <source>
        <dbReference type="EMBL" id="ANO50499.1"/>
    </source>
</evidence>
<dbReference type="RefSeq" id="WP_068613198.1">
    <property type="nucleotide sequence ID" value="NZ_CP016268.1"/>
</dbReference>
<protein>
    <recommendedName>
        <fullName evidence="3">Carbohydrate kinase PfkB domain-containing protein</fullName>
    </recommendedName>
</protein>
<keyword evidence="5" id="KW-1185">Reference proteome</keyword>
<dbReference type="SUPFAM" id="SSF53613">
    <property type="entry name" value="Ribokinase-like"/>
    <property type="match status" value="1"/>
</dbReference>
<dbReference type="KEGG" id="woc:BA177_04080"/>
<dbReference type="Pfam" id="PF00294">
    <property type="entry name" value="PfkB"/>
    <property type="match status" value="1"/>
</dbReference>
<evidence type="ECO:0000256" key="2">
    <source>
        <dbReference type="ARBA" id="ARBA00022777"/>
    </source>
</evidence>
<keyword evidence="2" id="KW-0418">Kinase</keyword>
<proteinExistence type="predicted"/>
<sequence length="273" mass="28363">MPRLGGEIFADDVSVCAGGIFTTTAWLKGLGANVTHIATLGTDPITALIESDIARHNVDLSLCTRTDGATPELTVALPVDGDRALVTYSNDQGAPLINSAVVANTEHLHVGGVKHLLNSDASLSSHSISLSIGTEDLALGLDGFKQLRGIVDIFFVNSDEGRALAGVDDLQQVQSVLSTVFPFVVLTDGDRGAYAIKDGATYRHPALTTQLVDATGAGDSFVAGFLLAYRQTASIEAALKLASACGAFAVTTVGATTKIPNRETLEKLLEANA</sequence>
<organism evidence="4 5">
    <name type="scientific">Woeseia oceani</name>
    <dbReference type="NCBI Taxonomy" id="1548547"/>
    <lineage>
        <taxon>Bacteria</taxon>
        <taxon>Pseudomonadati</taxon>
        <taxon>Pseudomonadota</taxon>
        <taxon>Gammaproteobacteria</taxon>
        <taxon>Woeseiales</taxon>
        <taxon>Woeseiaceae</taxon>
        <taxon>Woeseia</taxon>
    </lineage>
</organism>
<accession>A0A193LDP0</accession>
<dbReference type="OrthoDB" id="9776822at2"/>
<evidence type="ECO:0000256" key="1">
    <source>
        <dbReference type="ARBA" id="ARBA00022679"/>
    </source>
</evidence>
<dbReference type="PANTHER" id="PTHR10584:SF166">
    <property type="entry name" value="RIBOKINASE"/>
    <property type="match status" value="1"/>
</dbReference>
<dbReference type="Proteomes" id="UP000092695">
    <property type="component" value="Chromosome"/>
</dbReference>
<dbReference type="PANTHER" id="PTHR10584">
    <property type="entry name" value="SUGAR KINASE"/>
    <property type="match status" value="1"/>
</dbReference>
<dbReference type="STRING" id="1548547.BA177_04080"/>
<dbReference type="Gene3D" id="3.40.1190.20">
    <property type="match status" value="1"/>
</dbReference>
<dbReference type="GO" id="GO:0016301">
    <property type="term" value="F:kinase activity"/>
    <property type="evidence" value="ECO:0007669"/>
    <property type="project" value="UniProtKB-KW"/>
</dbReference>
<evidence type="ECO:0000259" key="3">
    <source>
        <dbReference type="Pfam" id="PF00294"/>
    </source>
</evidence>